<dbReference type="GO" id="GO:0008270">
    <property type="term" value="F:zinc ion binding"/>
    <property type="evidence" value="ECO:0007669"/>
    <property type="project" value="UniProtKB-UniRule"/>
</dbReference>
<dbReference type="PANTHER" id="PTHR18952:SF141">
    <property type="entry name" value="CARBONIC ANHYDRASE"/>
    <property type="match status" value="1"/>
</dbReference>
<evidence type="ECO:0000256" key="8">
    <source>
        <dbReference type="RuleBase" id="RU367011"/>
    </source>
</evidence>
<dbReference type="Proteomes" id="UP000192247">
    <property type="component" value="Unassembled WGS sequence"/>
</dbReference>
<evidence type="ECO:0000256" key="7">
    <source>
        <dbReference type="ARBA" id="ARBA00048348"/>
    </source>
</evidence>
<dbReference type="InterPro" id="IPR018338">
    <property type="entry name" value="Carbonic_anhydrase_a-class_CS"/>
</dbReference>
<dbReference type="GO" id="GO:0004089">
    <property type="term" value="F:carbonate dehydratase activity"/>
    <property type="evidence" value="ECO:0007669"/>
    <property type="project" value="UniProtKB-UniRule"/>
</dbReference>
<dbReference type="InterPro" id="IPR036398">
    <property type="entry name" value="CA_dom_sf"/>
</dbReference>
<name>A0A1V9WZJ3_9ACAR</name>
<evidence type="ECO:0000256" key="4">
    <source>
        <dbReference type="ARBA" id="ARBA00022723"/>
    </source>
</evidence>
<comment type="cofactor">
    <cofactor evidence="1 8">
        <name>Zn(2+)</name>
        <dbReference type="ChEBI" id="CHEBI:29105"/>
    </cofactor>
</comment>
<comment type="function">
    <text evidence="8">Reversible hydration of carbon dioxide.</text>
</comment>
<dbReference type="PANTHER" id="PTHR18952">
    <property type="entry name" value="CARBONIC ANHYDRASE"/>
    <property type="match status" value="1"/>
</dbReference>
<protein>
    <recommendedName>
        <fullName evidence="3 8">Carbonic anhydrase</fullName>
        <ecNumber evidence="3 8">4.2.1.1</ecNumber>
    </recommendedName>
</protein>
<reference evidence="10 11" key="1">
    <citation type="journal article" date="2017" name="Gigascience">
        <title>Draft genome of the honey bee ectoparasitic mite, Tropilaelaps mercedesae, is shaped by the parasitic life history.</title>
        <authorList>
            <person name="Dong X."/>
            <person name="Armstrong S.D."/>
            <person name="Xia D."/>
            <person name="Makepeace B.L."/>
            <person name="Darby A.C."/>
            <person name="Kadowaki T."/>
        </authorList>
    </citation>
    <scope>NUCLEOTIDE SEQUENCE [LARGE SCALE GENOMIC DNA]</scope>
    <source>
        <strain evidence="10">Wuxi-XJTLU</strain>
    </source>
</reference>
<gene>
    <name evidence="10" type="ORF">BIW11_14080</name>
</gene>
<evidence type="ECO:0000256" key="3">
    <source>
        <dbReference type="ARBA" id="ARBA00012925"/>
    </source>
</evidence>
<dbReference type="EMBL" id="MNPL01032030">
    <property type="protein sequence ID" value="OQR66546.1"/>
    <property type="molecule type" value="Genomic_DNA"/>
</dbReference>
<evidence type="ECO:0000313" key="11">
    <source>
        <dbReference type="Proteomes" id="UP000192247"/>
    </source>
</evidence>
<dbReference type="FunCoup" id="A0A1V9WZJ3">
    <property type="interactions" value="25"/>
</dbReference>
<keyword evidence="11" id="KW-1185">Reference proteome</keyword>
<dbReference type="GO" id="GO:0005737">
    <property type="term" value="C:cytoplasm"/>
    <property type="evidence" value="ECO:0007669"/>
    <property type="project" value="TreeGrafter"/>
</dbReference>
<evidence type="ECO:0000313" key="10">
    <source>
        <dbReference type="EMBL" id="OQR66546.1"/>
    </source>
</evidence>
<evidence type="ECO:0000256" key="2">
    <source>
        <dbReference type="ARBA" id="ARBA00010718"/>
    </source>
</evidence>
<evidence type="ECO:0000256" key="6">
    <source>
        <dbReference type="ARBA" id="ARBA00023239"/>
    </source>
</evidence>
<keyword evidence="4 8" id="KW-0479">Metal-binding</keyword>
<evidence type="ECO:0000256" key="5">
    <source>
        <dbReference type="ARBA" id="ARBA00022833"/>
    </source>
</evidence>
<keyword evidence="5 8" id="KW-0862">Zinc</keyword>
<dbReference type="SMART" id="SM01057">
    <property type="entry name" value="Carb_anhydrase"/>
    <property type="match status" value="1"/>
</dbReference>
<dbReference type="STRING" id="418985.A0A1V9WZJ3"/>
<sequence length="347" mass="38954">MGIVCGKLMTDPLNRSIHPISTVDGYCGLYGQSEDAVVVSVPRHDAWVHSSNDINKNKSLELNPYSQDKSYVHFGDRENRALFVPKSKDGPAHWGRTYPQALGQKQSPVDIVRAQVQLDTVLLKRPLKYNYQGVSTKSIANGGFGWRVDVESENHNLEGGPLNHRFRLVQFHSHWGETGCNGSEHTVDGEAFSGELHLVHCNIDLYNDPGKAACSENGLAVVGIFLKEGGSHPEFEKLCKLLTCIKYKGCKYEGISDFDICAFLPKDVENYWTYEGSLTTPPCYESVSWIVLKQPIEVSKDQFDAFRSLVTYSEDENDITIMDGPVTKNWRNCQPLENRVIREPPTQ</sequence>
<proteinExistence type="inferred from homology"/>
<dbReference type="OrthoDB" id="429145at2759"/>
<keyword evidence="6 8" id="KW-0456">Lyase</keyword>
<organism evidence="10 11">
    <name type="scientific">Tropilaelaps mercedesae</name>
    <dbReference type="NCBI Taxonomy" id="418985"/>
    <lineage>
        <taxon>Eukaryota</taxon>
        <taxon>Metazoa</taxon>
        <taxon>Ecdysozoa</taxon>
        <taxon>Arthropoda</taxon>
        <taxon>Chelicerata</taxon>
        <taxon>Arachnida</taxon>
        <taxon>Acari</taxon>
        <taxon>Parasitiformes</taxon>
        <taxon>Mesostigmata</taxon>
        <taxon>Gamasina</taxon>
        <taxon>Dermanyssoidea</taxon>
        <taxon>Laelapidae</taxon>
        <taxon>Tropilaelaps</taxon>
    </lineage>
</organism>
<dbReference type="PROSITE" id="PS51144">
    <property type="entry name" value="ALPHA_CA_2"/>
    <property type="match status" value="1"/>
</dbReference>
<dbReference type="AlphaFoldDB" id="A0A1V9WZJ3"/>
<dbReference type="PROSITE" id="PS00162">
    <property type="entry name" value="ALPHA_CA_1"/>
    <property type="match status" value="1"/>
</dbReference>
<feature type="domain" description="Alpha-carbonic anhydrase" evidence="9">
    <location>
        <begin position="81"/>
        <end position="345"/>
    </location>
</feature>
<dbReference type="InterPro" id="IPR001148">
    <property type="entry name" value="CA_dom"/>
</dbReference>
<evidence type="ECO:0000259" key="9">
    <source>
        <dbReference type="PROSITE" id="PS51144"/>
    </source>
</evidence>
<dbReference type="EC" id="4.2.1.1" evidence="3 8"/>
<accession>A0A1V9WZJ3</accession>
<dbReference type="InterPro" id="IPR023561">
    <property type="entry name" value="Carbonic_anhydrase_a-class"/>
</dbReference>
<dbReference type="Pfam" id="PF00194">
    <property type="entry name" value="Carb_anhydrase"/>
    <property type="match status" value="1"/>
</dbReference>
<comment type="catalytic activity">
    <reaction evidence="7 8">
        <text>hydrogencarbonate + H(+) = CO2 + H2O</text>
        <dbReference type="Rhea" id="RHEA:10748"/>
        <dbReference type="ChEBI" id="CHEBI:15377"/>
        <dbReference type="ChEBI" id="CHEBI:15378"/>
        <dbReference type="ChEBI" id="CHEBI:16526"/>
        <dbReference type="ChEBI" id="CHEBI:17544"/>
        <dbReference type="EC" id="4.2.1.1"/>
    </reaction>
</comment>
<comment type="caution">
    <text evidence="10">The sequence shown here is derived from an EMBL/GenBank/DDBJ whole genome shotgun (WGS) entry which is preliminary data.</text>
</comment>
<evidence type="ECO:0000256" key="1">
    <source>
        <dbReference type="ARBA" id="ARBA00001947"/>
    </source>
</evidence>
<comment type="similarity">
    <text evidence="2 8">Belongs to the alpha-carbonic anhydrase family.</text>
</comment>
<dbReference type="InParanoid" id="A0A1V9WZJ3"/>
<dbReference type="Gene3D" id="3.10.200.10">
    <property type="entry name" value="Alpha carbonic anhydrase"/>
    <property type="match status" value="1"/>
</dbReference>
<dbReference type="SUPFAM" id="SSF51069">
    <property type="entry name" value="Carbonic anhydrase"/>
    <property type="match status" value="1"/>
</dbReference>